<dbReference type="EMBL" id="ASPP01003854">
    <property type="protein sequence ID" value="ETO32879.1"/>
    <property type="molecule type" value="Genomic_DNA"/>
</dbReference>
<evidence type="ECO:0000256" key="1">
    <source>
        <dbReference type="SAM" id="Coils"/>
    </source>
</evidence>
<feature type="coiled-coil region" evidence="1">
    <location>
        <begin position="23"/>
        <end position="50"/>
    </location>
</feature>
<keyword evidence="1" id="KW-0175">Coiled coil</keyword>
<evidence type="ECO:0000313" key="2">
    <source>
        <dbReference type="EMBL" id="ETO32879.1"/>
    </source>
</evidence>
<protein>
    <submittedName>
        <fullName evidence="2">Uncharacterized protein</fullName>
    </submittedName>
</protein>
<dbReference type="Proteomes" id="UP000023152">
    <property type="component" value="Unassembled WGS sequence"/>
</dbReference>
<reference evidence="2 3" key="1">
    <citation type="journal article" date="2013" name="Curr. Biol.">
        <title>The Genome of the Foraminiferan Reticulomyxa filosa.</title>
        <authorList>
            <person name="Glockner G."/>
            <person name="Hulsmann N."/>
            <person name="Schleicher M."/>
            <person name="Noegel A.A."/>
            <person name="Eichinger L."/>
            <person name="Gallinger C."/>
            <person name="Pawlowski J."/>
            <person name="Sierra R."/>
            <person name="Euteneuer U."/>
            <person name="Pillet L."/>
            <person name="Moustafa A."/>
            <person name="Platzer M."/>
            <person name="Groth M."/>
            <person name="Szafranski K."/>
            <person name="Schliwa M."/>
        </authorList>
    </citation>
    <scope>NUCLEOTIDE SEQUENCE [LARGE SCALE GENOMIC DNA]</scope>
</reference>
<comment type="caution">
    <text evidence="2">The sequence shown here is derived from an EMBL/GenBank/DDBJ whole genome shotgun (WGS) entry which is preliminary data.</text>
</comment>
<organism evidence="2 3">
    <name type="scientific">Reticulomyxa filosa</name>
    <dbReference type="NCBI Taxonomy" id="46433"/>
    <lineage>
        <taxon>Eukaryota</taxon>
        <taxon>Sar</taxon>
        <taxon>Rhizaria</taxon>
        <taxon>Retaria</taxon>
        <taxon>Foraminifera</taxon>
        <taxon>Monothalamids</taxon>
        <taxon>Reticulomyxidae</taxon>
        <taxon>Reticulomyxa</taxon>
    </lineage>
</organism>
<dbReference type="AlphaFoldDB" id="X6P493"/>
<keyword evidence="3" id="KW-1185">Reference proteome</keyword>
<proteinExistence type="predicted"/>
<name>X6P493_RETFI</name>
<sequence>MYQGAIQHYDAIHKPPSAKDDEFEKEELYLDEIEERMKKYDKKYRNTDEYNALWNEFGWEDQTDRRAKKNSFFLECKIAFIHYGTPNEEGAQFGRGKKINPSNYINGDLYSPVKRQPIPPVQFLTAEQVRRSRGSLANFRELPPETSSIWKTWNGHAVFATFLVLWLTKEQVVFTSHDVWEGVLTWSFFGVGMAIFADWFTWS</sequence>
<accession>X6P493</accession>
<gene>
    <name evidence="2" type="ORF">RFI_04237</name>
</gene>
<evidence type="ECO:0000313" key="3">
    <source>
        <dbReference type="Proteomes" id="UP000023152"/>
    </source>
</evidence>